<proteinExistence type="predicted"/>
<evidence type="ECO:0000313" key="1">
    <source>
        <dbReference type="Proteomes" id="UP000095286"/>
    </source>
</evidence>
<name>A0AC35TYY8_9BILA</name>
<accession>A0AC35TYY8</accession>
<dbReference type="WBParaSite" id="RSKR_0000534200.1">
    <property type="protein sequence ID" value="RSKR_0000534200.1"/>
    <property type="gene ID" value="RSKR_0000534200"/>
</dbReference>
<organism evidence="1 2">
    <name type="scientific">Rhabditophanes sp. KR3021</name>
    <dbReference type="NCBI Taxonomy" id="114890"/>
    <lineage>
        <taxon>Eukaryota</taxon>
        <taxon>Metazoa</taxon>
        <taxon>Ecdysozoa</taxon>
        <taxon>Nematoda</taxon>
        <taxon>Chromadorea</taxon>
        <taxon>Rhabditida</taxon>
        <taxon>Tylenchina</taxon>
        <taxon>Panagrolaimomorpha</taxon>
        <taxon>Strongyloidoidea</taxon>
        <taxon>Alloionematidae</taxon>
        <taxon>Rhabditophanes</taxon>
    </lineage>
</organism>
<evidence type="ECO:0000313" key="2">
    <source>
        <dbReference type="WBParaSite" id="RSKR_0000534200.1"/>
    </source>
</evidence>
<reference evidence="2" key="1">
    <citation type="submission" date="2016-11" db="UniProtKB">
        <authorList>
            <consortium name="WormBaseParasite"/>
        </authorList>
    </citation>
    <scope>IDENTIFICATION</scope>
    <source>
        <strain evidence="2">KR3021</strain>
    </source>
</reference>
<dbReference type="Proteomes" id="UP000095286">
    <property type="component" value="Unplaced"/>
</dbReference>
<protein>
    <submittedName>
        <fullName evidence="2">Med12 domain-containing protein</fullName>
    </submittedName>
</protein>
<sequence>MSSKSFTTTHWHQHTADKKPLKKSHKSNFPDVYPQELRQEEDTLTADRISRGYITRHTPHEHDSFIFNTKTKMDGGRLEETLLKCGSFCQAVIVKKNEDNAKMSKKVIKEQTLSNYTTLLTNKKFGSTASYANWFEDLSKNRSSNSLVKKWPVFQDKDECFEYLYMFKMSPMKAIWYLKVASIFDVFAFKNSFPPKKSTFDNLALDYTHNRIVKYMRYTFLEMSRLEEVEGSPVYKKWPYFAMLFKHAFEDGIVDRYEFLLEICDLLGELIEFPLHKPTVFKILLLYGASFGPFIFQNTVICRRIAFVICQRIKRYHQDFNDKMKRTMEGARVFTVQESLSELMACKDNGEVLEVMFAFLAGIIIDCPLAVIRNANKIECHIPLTRNGYRVENFKESKKIFVHLSESPFCELPCEIDKLICYDLFKSPFIQEKLCEGLANINERSKGIETRWKSSFDFGTEQQEISNAITEMIELLDNIFIINDHKMKESTNKLFNPTTKPKFENEKAIKMRFLLKWATTAQRNSIHRGMVAAKFMKVILENVQDTNEVVMNTFIDFLDTEGPKVGDINYDVEFGNVVYLFMELQNIGLLNFHAYMWSLIKNGKYDMDTAVIDKYEFAKATNLPSKIAWNNTTKVTTHNNFQLRSEISEAREALNMPELSTFDRILYQLPIPQGKGQKSANLLHYHLIYGHAINKMEAIKHASNTANSILAIWKQQMWFIFDVTKLRFTLHNQKLLATNNKNILHQFKSSSYRDQVIIAHEVSADLLEEVYNFKTKNADKFPTSEAFDIVIKMFEISKDLNGFIVWADNILKYLIEADQLITFFNYNVRTGAIVHPCVYSIVGALSEHFQYFLMHPKAPDICGHVYNFIQKEVNIEKYGMNGSTPPIVMFLHACKVYLSTYGIYKQNGAPPLDQHLARAYPPIYSPNLHEKIEPTQISHNETFLMRDIRESSRAQRSNSFRIQIKQLTVPRDNNRYSFMLNCYQAAICCGKDTERLINLTNYVAAVSHNANFHEEWLEFFLDICCGGILKPPAANYMETILAIEAKDRFAISTFIALLVGKYVVSPKNFIQKLMESTFLNCYKKDEHAISSAKMSICIAIETVAKIFTADLEPIRVDKFEHKKPKHLPTLSLGIGKHRSREVISEVKVEPAKTSLVSSTKKPSYVRVGEMKSLAILHLRELDTVLINLLKLLNVIYEKLQKAFKVPAIEFLAEYLKTAVYAICEKTWVVEKVYLMLNLIPVTDFNRVVLGKKSYVMEQTNFFRLTLRRKIERQLKVDLTTAFTSASHKKYVDLSLANLTIWNLRATSYDLQGMLDNMLSDSKTSETSVKMQNSEQLKSIIGRSVHDMFLVKENRFCVIPPFETGDHFRIVNLTNKWLVSRLLALIEATKPADKNGSTINSKFLAEVQKIFDATVETNRDRFVMATWLLSQYSFHNLVTNCLVRETNAEHGIVEKLFKYFLDLINKSKTRSISRLKDDVEREGLILRISLVGGMFDKICNVKCIEKWCVTLYQLLFFEIVSPERDPKLFEITFDILYSVLHNTLISGVNNIEDEPIDTKRMTDLMANNNYYKKRFHNYFVTVKKIRKEAQDKYISSSARILLQLLPLNKKIYEYMMTEPYGGKQLPPIPVNRRNGNRTNAHARDAANSRLYLRGGYKVCDKLKLTSFDIIHAAHFELSLKKNMNFNCFQVFSFDKKPEPIQRSIVRLLYHKHYLEFPRMSIVGIERDPKEDILLCQPQIELIDVPEEDIINDVQSIPIKPPPRVPNVPTTIPDPMARIENGPASVKDDESVLSTLLLSVESKSSPIAPISAPMSIPKILSIEDISGSVPPVLANQTIPNSLKRPFPPALSTSQPPNIPPLISSIENKMDPYSASNPMVKPTLVPEVPNIPANSAQQPISTSSTAITSQQKPIFNQPPRPDIEMMPVQPILPIPPTQGLHRPHHLPPITMPNQITSGTNPLAPKPLPNINQPPHYNQSQSQTNLQSMLNNPQTSGQKLSQMNGPYLNQQPSAKSNSTTSNQGSQNMPNIVTQNNISQVNQSPMVSQPPPITIPTPTKQNRKRAQNPNGPPQPKPPKKKKEPKGSANNDITIIEQNNGIPNGMSSQVGNPSGMRQSDISANPNNSSINSQPMNSQPPMMNSGPPQNIHNQPLNSNVNRPSNNLAMPNQNANIGPGNMSHSMSQPSIANQQGIPNIRNPHMNGPGMQNSNQQPNIHGQNINNTQGHMLNHPHNAQQMDMMQINRPSLGINSHDNQSMGHSGINAPNNQPPLLSHHNPANQPKPPIPQNPPNLLNHPNSNQSAQQHITNPGMNQNSQLSNNPPTLSIQHPNPNMSNQQSHSHQHLNSQPNLHSGQMHHKQPPNSMHESANQLHGSNGQVLQSNLSSIHPPNQSQGNMIGSQSSMQGGQPPTHPNPIHPNNPSQSNQGSSQGNHNPAQPNQNSSQANQNPMQGNQGGPMQNAMVNMGNQNVGVAGPMANPQNQGQMGGNQNVSNQGSIQGMGNQQGCMQNFGTSIGSINNQPPMQNANNQPMQNVNNQGSMQNVNNQVPMQNSSNQGSMHNAGQGMGPLIHPSLNQQSMHPNLGQQAQMNNPNINSSQAMHGSGAQMSGHQMHAIQGPGGMNQGIMNNPGQPPNQPSHLNPHQMNGGQQMNPGHGMNAGSMSQNMNSGLNQNMNLGINHNSLNAPINQQSHLTPNPNLNQQMPSMNSGMNPQQSHVPLNSSMNAQLSSQHNLNSGMNQSGHPGMTQHPSQNNLSSAGMNAGLGQGSNQSMNSGMSQGMSNVMNQGIHPGMTQQLPPHQNINSGMNQPPPHPNLSGAINQSSHQSLTPAMNSNMSQPGSQPIHQPNSQTMHQPNSQSIHQSNTQTMHQPGSQPNAPQMHPSQSMQQPNHSMNSQNNILSRHIPPNNGNAMNIGMNNPNSMGNPNAINNNQMNNNLMNNSSMNGNPMNIPPMNNAMNNGPMNAMHSSSMNQGPMNGGASSGMNAGPNNPMNSMGGNVGMNINPLHSNNQLPQQQQHHLPNQQGQGAPPMSHQQIKSMQQHQLGNQHGQQGGMSGGYSQQQPNSLMNPGQGGGNNMMNQGPGMVGNMQQNANAPYYGQNQSSQQMPPNIPPQNMPHQMGQQGGQIPPPHLQHQMPPHQNVGANQMGQPNANMIRQQQMHQQQQMTHQSQGNQMGQQQLHNQQQIGPQHNVHQQQIAPQHPNAQNNWSSNVHGQQMNSMPNGQQLQQQRNNVGISTKDKLNSIIKNKQHANINNQQINPMAGQPQNGYDMHGPPKHNHMANPYEGNVQQNQHQQRTDMMMNSQQQQQSSHSQMQHQQQLQMAQQLPNTQQQHNPTQQGMGMQGQGMQHPHNQQQHPQYNQHNYQSKPF</sequence>